<proteinExistence type="predicted"/>
<protein>
    <submittedName>
        <fullName evidence="1">Uncharacterized protein</fullName>
    </submittedName>
</protein>
<organism evidence="1 2">
    <name type="scientific">Scophthalmus maximus</name>
    <name type="common">Turbot</name>
    <name type="synonym">Psetta maxima</name>
    <dbReference type="NCBI Taxonomy" id="52904"/>
    <lineage>
        <taxon>Eukaryota</taxon>
        <taxon>Metazoa</taxon>
        <taxon>Chordata</taxon>
        <taxon>Craniata</taxon>
        <taxon>Vertebrata</taxon>
        <taxon>Euteleostomi</taxon>
        <taxon>Actinopterygii</taxon>
        <taxon>Neopterygii</taxon>
        <taxon>Teleostei</taxon>
        <taxon>Neoteleostei</taxon>
        <taxon>Acanthomorphata</taxon>
        <taxon>Carangaria</taxon>
        <taxon>Pleuronectiformes</taxon>
        <taxon>Pleuronectoidei</taxon>
        <taxon>Scophthalmidae</taxon>
        <taxon>Scophthalmus</taxon>
    </lineage>
</organism>
<evidence type="ECO:0000313" key="2">
    <source>
        <dbReference type="Proteomes" id="UP000438429"/>
    </source>
</evidence>
<sequence length="114" mass="12418">MDVAKLMAIVIVSVRGRRSCRFLLHLSVPEGLRTLCTEFGGVAQNAKWTLAAETVVRATPRRPLTGRAQLSPQSTVGRAVAADASVDTGGVGWNMMPRRTQMHVNKTLTLVFRT</sequence>
<evidence type="ECO:0000313" key="1">
    <source>
        <dbReference type="EMBL" id="KAF0039659.1"/>
    </source>
</evidence>
<name>A0A6A4T437_SCOMX</name>
<comment type="caution">
    <text evidence="1">The sequence shown here is derived from an EMBL/GenBank/DDBJ whole genome shotgun (WGS) entry which is preliminary data.</text>
</comment>
<dbReference type="Proteomes" id="UP000438429">
    <property type="component" value="Unassembled WGS sequence"/>
</dbReference>
<gene>
    <name evidence="1" type="ORF">F2P81_007894</name>
</gene>
<accession>A0A6A4T437</accession>
<dbReference type="AlphaFoldDB" id="A0A6A4T437"/>
<reference evidence="1 2" key="1">
    <citation type="submission" date="2019-06" db="EMBL/GenBank/DDBJ databases">
        <title>Draft genomes of female and male turbot (Scophthalmus maximus).</title>
        <authorList>
            <person name="Xu H."/>
            <person name="Xu X.-W."/>
            <person name="Shao C."/>
            <person name="Chen S."/>
        </authorList>
    </citation>
    <scope>NUCLEOTIDE SEQUENCE [LARGE SCALE GENOMIC DNA]</scope>
    <source>
        <strain evidence="1">Ysfricsl-2016a</strain>
        <tissue evidence="1">Blood</tissue>
    </source>
</reference>
<dbReference type="EMBL" id="VEVO01000007">
    <property type="protein sequence ID" value="KAF0039659.1"/>
    <property type="molecule type" value="Genomic_DNA"/>
</dbReference>